<keyword evidence="1" id="KW-0175">Coiled coil</keyword>
<evidence type="ECO:0000313" key="4">
    <source>
        <dbReference type="Proteomes" id="UP000544222"/>
    </source>
</evidence>
<gene>
    <name evidence="3" type="ORF">FHX64_000207</name>
</gene>
<keyword evidence="2" id="KW-1133">Transmembrane helix</keyword>
<feature type="transmembrane region" description="Helical" evidence="2">
    <location>
        <begin position="14"/>
        <end position="33"/>
    </location>
</feature>
<dbReference type="EMBL" id="JACHYB010000001">
    <property type="protein sequence ID" value="MBB3186044.1"/>
    <property type="molecule type" value="Genomic_DNA"/>
</dbReference>
<sequence length="302" mass="34717">MAMRFSFDNVNKKWIWGTIVLILILALALVFALKTISDKNKEMSGFVNQMTYEKGQIEQEYQDFSKSMDGLQFKTNNDSLAHQIELQQQHIQVLMQELHAVKATDTQEINRLKQELALVRSVMMHYVNIVDSLNQVNTALTAENKAVKQKYVQATQTVQQLSKEKSSLTQQVQLAARLATKSIEVVPLTDRNRKTDRIKKTVTLRINFTIAKNITATPGDKIIYARIMTPDGEILSNNPNNLFQFENRQIQYSCKKMIEYQGTDLSDVLYWQVDQLLFPGTYRVDLFVDGNIIGQQSFILKK</sequence>
<evidence type="ECO:0000313" key="3">
    <source>
        <dbReference type="EMBL" id="MBB3186044.1"/>
    </source>
</evidence>
<evidence type="ECO:0000256" key="2">
    <source>
        <dbReference type="SAM" id="Phobius"/>
    </source>
</evidence>
<keyword evidence="2" id="KW-0472">Membrane</keyword>
<evidence type="ECO:0000256" key="1">
    <source>
        <dbReference type="SAM" id="Coils"/>
    </source>
</evidence>
<organism evidence="3 4">
    <name type="scientific">Microbacter margulisiae</name>
    <dbReference type="NCBI Taxonomy" id="1350067"/>
    <lineage>
        <taxon>Bacteria</taxon>
        <taxon>Pseudomonadati</taxon>
        <taxon>Bacteroidota</taxon>
        <taxon>Bacteroidia</taxon>
        <taxon>Bacteroidales</taxon>
        <taxon>Porphyromonadaceae</taxon>
        <taxon>Microbacter</taxon>
    </lineage>
</organism>
<protein>
    <submittedName>
        <fullName evidence="3">Type II secretory pathway pseudopilin PulG</fullName>
    </submittedName>
</protein>
<keyword evidence="4" id="KW-1185">Reference proteome</keyword>
<dbReference type="Proteomes" id="UP000544222">
    <property type="component" value="Unassembled WGS sequence"/>
</dbReference>
<accession>A0A7W5DN88</accession>
<keyword evidence="2" id="KW-0812">Transmembrane</keyword>
<dbReference type="RefSeq" id="WP_183411970.1">
    <property type="nucleotide sequence ID" value="NZ_JACHYB010000001.1"/>
</dbReference>
<feature type="coiled-coil region" evidence="1">
    <location>
        <begin position="95"/>
        <end position="178"/>
    </location>
</feature>
<name>A0A7W5DN88_9PORP</name>
<reference evidence="3 4" key="1">
    <citation type="submission" date="2020-08" db="EMBL/GenBank/DDBJ databases">
        <title>Genomic Encyclopedia of Type Strains, Phase IV (KMG-IV): sequencing the most valuable type-strain genomes for metagenomic binning, comparative biology and taxonomic classification.</title>
        <authorList>
            <person name="Goeker M."/>
        </authorList>
    </citation>
    <scope>NUCLEOTIDE SEQUENCE [LARGE SCALE GENOMIC DNA]</scope>
    <source>
        <strain evidence="3 4">DSM 27471</strain>
    </source>
</reference>
<comment type="caution">
    <text evidence="3">The sequence shown here is derived from an EMBL/GenBank/DDBJ whole genome shotgun (WGS) entry which is preliminary data.</text>
</comment>
<dbReference type="AlphaFoldDB" id="A0A7W5DN88"/>
<proteinExistence type="predicted"/>